<dbReference type="AlphaFoldDB" id="A0A0F9JPJ4"/>
<evidence type="ECO:0000313" key="3">
    <source>
        <dbReference type="EMBL" id="KKM00868.1"/>
    </source>
</evidence>
<dbReference type="InterPro" id="IPR013762">
    <property type="entry name" value="Integrase-like_cat_sf"/>
</dbReference>
<dbReference type="GO" id="GO:0003677">
    <property type="term" value="F:DNA binding"/>
    <property type="evidence" value="ECO:0007669"/>
    <property type="project" value="InterPro"/>
</dbReference>
<feature type="domain" description="Tyr recombinase" evidence="2">
    <location>
        <begin position="191"/>
        <end position="357"/>
    </location>
</feature>
<gene>
    <name evidence="3" type="ORF">LCGC14_1800120</name>
</gene>
<dbReference type="GO" id="GO:0006310">
    <property type="term" value="P:DNA recombination"/>
    <property type="evidence" value="ECO:0007669"/>
    <property type="project" value="UniProtKB-KW"/>
</dbReference>
<protein>
    <recommendedName>
        <fullName evidence="2">Tyr recombinase domain-containing protein</fullName>
    </recommendedName>
</protein>
<dbReference type="EMBL" id="LAZR01017331">
    <property type="protein sequence ID" value="KKM00868.1"/>
    <property type="molecule type" value="Genomic_DNA"/>
</dbReference>
<evidence type="ECO:0000256" key="1">
    <source>
        <dbReference type="ARBA" id="ARBA00023172"/>
    </source>
</evidence>
<dbReference type="InterPro" id="IPR011010">
    <property type="entry name" value="DNA_brk_join_enz"/>
</dbReference>
<keyword evidence="1" id="KW-0233">DNA recombination</keyword>
<evidence type="ECO:0000259" key="2">
    <source>
        <dbReference type="Pfam" id="PF00589"/>
    </source>
</evidence>
<organism evidence="3">
    <name type="scientific">marine sediment metagenome</name>
    <dbReference type="NCBI Taxonomy" id="412755"/>
    <lineage>
        <taxon>unclassified sequences</taxon>
        <taxon>metagenomes</taxon>
        <taxon>ecological metagenomes</taxon>
    </lineage>
</organism>
<proteinExistence type="predicted"/>
<dbReference type="GO" id="GO:0015074">
    <property type="term" value="P:DNA integration"/>
    <property type="evidence" value="ECO:0007669"/>
    <property type="project" value="InterPro"/>
</dbReference>
<accession>A0A0F9JPJ4</accession>
<dbReference type="Pfam" id="PF00589">
    <property type="entry name" value="Phage_integrase"/>
    <property type="match status" value="1"/>
</dbReference>
<comment type="caution">
    <text evidence="3">The sequence shown here is derived from an EMBL/GenBank/DDBJ whole genome shotgun (WGS) entry which is preliminary data.</text>
</comment>
<dbReference type="InterPro" id="IPR002104">
    <property type="entry name" value="Integrase_catalytic"/>
</dbReference>
<name>A0A0F9JPJ4_9ZZZZ</name>
<dbReference type="SUPFAM" id="SSF56349">
    <property type="entry name" value="DNA breaking-rejoining enzymes"/>
    <property type="match status" value="1"/>
</dbReference>
<dbReference type="Gene3D" id="1.10.443.10">
    <property type="entry name" value="Intergrase catalytic core"/>
    <property type="match status" value="1"/>
</dbReference>
<reference evidence="3" key="1">
    <citation type="journal article" date="2015" name="Nature">
        <title>Complex archaea that bridge the gap between prokaryotes and eukaryotes.</title>
        <authorList>
            <person name="Spang A."/>
            <person name="Saw J.H."/>
            <person name="Jorgensen S.L."/>
            <person name="Zaremba-Niedzwiedzka K."/>
            <person name="Martijn J."/>
            <person name="Lind A.E."/>
            <person name="van Eijk R."/>
            <person name="Schleper C."/>
            <person name="Guy L."/>
            <person name="Ettema T.J."/>
        </authorList>
    </citation>
    <scope>NUCLEOTIDE SEQUENCE</scope>
</reference>
<sequence length="433" mass="51272">MLEIPKGVDLNLKEIYGISQRDEQKRYFADIWEEKYPILNNNDVKAWLSKCLDKFKNKGKPKNKFSITTYLSPLQQYCNYYEVKNPSNLLREEIDDRNKRVMNYLYYLLNVKQNDPDLNKIGFRILKKTGETKIPNKVSVINMIQSRIKSFYSARGSNISDGIESEDEGLNNDEMIFDKGKIKKLIFKVISPRYKLAIKLQTQLGLRVSDILEELTSGKYSIKLFKHPKYPNDNSKHRYYIKNFETIKEKVTIKHLFFTEELTDAFKTVYNIEDLTKFPLTNLLKTKTGKPMNSTDYLIRLKKAGKDLKFQENIKTHCLRKYFSTQIYNCDKIDNNFREHLMGHKPVNKLTKTYVKDLSNPVKFYEKWNNIEETISIDYIVQTEIIDNTDEDVIELRKKNLTLRKQMDIVLEDNEAIKEQLKTQEQYRNSLSE</sequence>